<keyword evidence="6 8" id="KW-1133">Transmembrane helix</keyword>
<feature type="transmembrane region" description="Helical" evidence="8">
    <location>
        <begin position="306"/>
        <end position="325"/>
    </location>
</feature>
<evidence type="ECO:0000256" key="5">
    <source>
        <dbReference type="ARBA" id="ARBA00022692"/>
    </source>
</evidence>
<dbReference type="RefSeq" id="WP_071632331.1">
    <property type="nucleotide sequence ID" value="NZ_MOEC01000013.1"/>
</dbReference>
<comment type="similarity">
    <text evidence="2">Belongs to the binding-protein-dependent transport system permease family. FecCD subfamily.</text>
</comment>
<dbReference type="GO" id="GO:0022857">
    <property type="term" value="F:transmembrane transporter activity"/>
    <property type="evidence" value="ECO:0007669"/>
    <property type="project" value="InterPro"/>
</dbReference>
<feature type="transmembrane region" description="Helical" evidence="8">
    <location>
        <begin position="198"/>
        <end position="220"/>
    </location>
</feature>
<comment type="subcellular location">
    <subcellularLocation>
        <location evidence="1">Cell membrane</location>
        <topology evidence="1">Multi-pass membrane protein</topology>
    </subcellularLocation>
</comment>
<protein>
    <recommendedName>
        <fullName evidence="11">Iron compound ABC transporter, permease protein</fullName>
    </recommendedName>
</protein>
<feature type="transmembrane region" description="Helical" evidence="8">
    <location>
        <begin position="240"/>
        <end position="262"/>
    </location>
</feature>
<evidence type="ECO:0000313" key="10">
    <source>
        <dbReference type="Proteomes" id="UP000182985"/>
    </source>
</evidence>
<evidence type="ECO:0000256" key="7">
    <source>
        <dbReference type="ARBA" id="ARBA00023136"/>
    </source>
</evidence>
<evidence type="ECO:0000256" key="4">
    <source>
        <dbReference type="ARBA" id="ARBA00022475"/>
    </source>
</evidence>
<dbReference type="AlphaFoldDB" id="A0A1J6HXA8"/>
<keyword evidence="3" id="KW-0813">Transport</keyword>
<feature type="transmembrane region" description="Helical" evidence="8">
    <location>
        <begin position="95"/>
        <end position="116"/>
    </location>
</feature>
<evidence type="ECO:0008006" key="11">
    <source>
        <dbReference type="Google" id="ProtNLM"/>
    </source>
</evidence>
<keyword evidence="5 8" id="KW-0812">Transmembrane</keyword>
<evidence type="ECO:0000256" key="3">
    <source>
        <dbReference type="ARBA" id="ARBA00022448"/>
    </source>
</evidence>
<evidence type="ECO:0000256" key="2">
    <source>
        <dbReference type="ARBA" id="ARBA00007935"/>
    </source>
</evidence>
<feature type="transmembrane region" description="Helical" evidence="8">
    <location>
        <begin position="274"/>
        <end position="294"/>
    </location>
</feature>
<feature type="transmembrane region" description="Helical" evidence="8">
    <location>
        <begin position="149"/>
        <end position="169"/>
    </location>
</feature>
<dbReference type="PANTHER" id="PTHR30472:SF1">
    <property type="entry name" value="FE(3+) DICITRATE TRANSPORT SYSTEM PERMEASE PROTEIN FECC-RELATED"/>
    <property type="match status" value="1"/>
</dbReference>
<dbReference type="GO" id="GO:0005886">
    <property type="term" value="C:plasma membrane"/>
    <property type="evidence" value="ECO:0007669"/>
    <property type="project" value="UniProtKB-SubCell"/>
</dbReference>
<dbReference type="InterPro" id="IPR000522">
    <property type="entry name" value="ABC_transptr_permease_BtuC"/>
</dbReference>
<keyword evidence="7 8" id="KW-0472">Membrane</keyword>
<sequence>MTALSAKPIRPIVFFLCLGFIVFATTLLSLTAGTRYLSLETILDALSNQADEETLLILWNIRMPRVALSAMVGAALGLSGGIIQSITRNPLGDPGLLGLNAGAGLAIVIGTGILGTDIVSSPFWLAAIGAGLAAFAVQGLAGYPSPIRLTLAGIAIGAFCFGLTQAIALTDPERFDLVRNWRAASLAAATPQNVINSIWMFAAGTLLVVWLAPRAGLIALGDDRALSLGVSVKWTRLVGLLAVMLLAGGATAIAGPITFIGLAAPHIARRMVHFGEGITLTVAAFIGAELVVLADTVARTVVAPNEIPVSVVVAVLGAPFLIFMARRQKPSLSV</sequence>
<dbReference type="PANTHER" id="PTHR30472">
    <property type="entry name" value="FERRIC ENTEROBACTIN TRANSPORT SYSTEM PERMEASE PROTEIN"/>
    <property type="match status" value="1"/>
</dbReference>
<dbReference type="EMBL" id="MOEC01000013">
    <property type="protein sequence ID" value="OIS92863.1"/>
    <property type="molecule type" value="Genomic_DNA"/>
</dbReference>
<feature type="transmembrane region" description="Helical" evidence="8">
    <location>
        <begin position="123"/>
        <end position="143"/>
    </location>
</feature>
<dbReference type="InterPro" id="IPR037294">
    <property type="entry name" value="ABC_BtuC-like"/>
</dbReference>
<dbReference type="Gene3D" id="1.10.3470.10">
    <property type="entry name" value="ABC transporter involved in vitamin B12 uptake, BtuC"/>
    <property type="match status" value="1"/>
</dbReference>
<organism evidence="9 10">
    <name type="scientific">Brucella cytisi</name>
    <dbReference type="NCBI Taxonomy" id="407152"/>
    <lineage>
        <taxon>Bacteria</taxon>
        <taxon>Pseudomonadati</taxon>
        <taxon>Pseudomonadota</taxon>
        <taxon>Alphaproteobacteria</taxon>
        <taxon>Hyphomicrobiales</taxon>
        <taxon>Brucellaceae</taxon>
        <taxon>Brucella/Ochrobactrum group</taxon>
        <taxon>Brucella</taxon>
    </lineage>
</organism>
<dbReference type="SUPFAM" id="SSF81345">
    <property type="entry name" value="ABC transporter involved in vitamin B12 uptake, BtuC"/>
    <property type="match status" value="1"/>
</dbReference>
<evidence type="ECO:0000313" key="9">
    <source>
        <dbReference type="EMBL" id="OIS92863.1"/>
    </source>
</evidence>
<gene>
    <name evidence="9" type="ORF">BLA27_14355</name>
</gene>
<name>A0A1J6HXA8_9HYPH</name>
<dbReference type="CDD" id="cd06550">
    <property type="entry name" value="TM_ABC_iron-siderophores_like"/>
    <property type="match status" value="1"/>
</dbReference>
<feature type="transmembrane region" description="Helical" evidence="8">
    <location>
        <begin position="12"/>
        <end position="30"/>
    </location>
</feature>
<reference evidence="9 10" key="1">
    <citation type="submission" date="2016-10" db="EMBL/GenBank/DDBJ databases">
        <title>The Draft Genome Sequence of the Potato Rhizosphere Bacteria Ochrobactrum sp. IPA7.2.</title>
        <authorList>
            <person name="Gogoleva N.E."/>
            <person name="Khlopko Y.A."/>
            <person name="Burygin G.L."/>
            <person name="Plotnikov A.O."/>
        </authorList>
    </citation>
    <scope>NUCLEOTIDE SEQUENCE [LARGE SCALE GENOMIC DNA]</scope>
    <source>
        <strain evidence="9 10">IPA7.2</strain>
    </source>
</reference>
<evidence type="ECO:0000256" key="8">
    <source>
        <dbReference type="SAM" id="Phobius"/>
    </source>
</evidence>
<comment type="caution">
    <text evidence="9">The sequence shown here is derived from an EMBL/GenBank/DDBJ whole genome shotgun (WGS) entry which is preliminary data.</text>
</comment>
<proteinExistence type="inferred from homology"/>
<evidence type="ECO:0000256" key="1">
    <source>
        <dbReference type="ARBA" id="ARBA00004651"/>
    </source>
</evidence>
<dbReference type="Proteomes" id="UP000182985">
    <property type="component" value="Unassembled WGS sequence"/>
</dbReference>
<dbReference type="OrthoDB" id="9811975at2"/>
<feature type="transmembrane region" description="Helical" evidence="8">
    <location>
        <begin position="66"/>
        <end position="83"/>
    </location>
</feature>
<accession>A0A1J6HXA8</accession>
<keyword evidence="4" id="KW-1003">Cell membrane</keyword>
<evidence type="ECO:0000256" key="6">
    <source>
        <dbReference type="ARBA" id="ARBA00022989"/>
    </source>
</evidence>
<dbReference type="Pfam" id="PF01032">
    <property type="entry name" value="FecCD"/>
    <property type="match status" value="1"/>
</dbReference>
<dbReference type="GO" id="GO:0033214">
    <property type="term" value="P:siderophore-iron import into cell"/>
    <property type="evidence" value="ECO:0007669"/>
    <property type="project" value="TreeGrafter"/>
</dbReference>
<keyword evidence="10" id="KW-1185">Reference proteome</keyword>